<dbReference type="AlphaFoldDB" id="A0A8H4B6U9"/>
<comment type="caution">
    <text evidence="1">The sequence shown here is derived from an EMBL/GenBank/DDBJ whole genome shotgun (WGS) entry which is preliminary data.</text>
</comment>
<accession>A0A8H4B6U9</accession>
<reference evidence="1 2" key="1">
    <citation type="submission" date="2019-09" db="EMBL/GenBank/DDBJ databases">
        <authorList>
            <consortium name="DOE Joint Genome Institute"/>
            <person name="Mondo S.J."/>
            <person name="Navarro-Mendoza M.I."/>
            <person name="Perez-Arques C."/>
            <person name="Panchal S."/>
            <person name="Nicolas F.E."/>
            <person name="Ganguly P."/>
            <person name="Pangilinan J."/>
            <person name="Grigoriev I."/>
            <person name="Heitman J."/>
            <person name="Sanya K."/>
            <person name="Garre V."/>
        </authorList>
    </citation>
    <scope>NUCLEOTIDE SEQUENCE [LARGE SCALE GENOMIC DNA]</scope>
    <source>
        <strain evidence="1 2">MU402</strain>
    </source>
</reference>
<name>A0A8H4B6U9_MUCCL</name>
<sequence length="90" mass="10265">MDSPAGYVCRVSYRYPLDYPDDEDSIAKEFPKILKVVYQSRLIMENTRLISRNQIEGFDVGKKPLIPPCFYVSSPQGSSSSSRKKRKTAN</sequence>
<evidence type="ECO:0000313" key="1">
    <source>
        <dbReference type="EMBL" id="KAF1796254.1"/>
    </source>
</evidence>
<dbReference type="Proteomes" id="UP000469890">
    <property type="component" value="Unassembled WGS sequence"/>
</dbReference>
<proteinExistence type="predicted"/>
<protein>
    <submittedName>
        <fullName evidence="1">Uncharacterized protein</fullName>
    </submittedName>
</protein>
<organism evidence="1 2">
    <name type="scientific">Mucor circinelloides f. lusitanicus</name>
    <name type="common">Mucor racemosus var. lusitanicus</name>
    <dbReference type="NCBI Taxonomy" id="29924"/>
    <lineage>
        <taxon>Eukaryota</taxon>
        <taxon>Fungi</taxon>
        <taxon>Fungi incertae sedis</taxon>
        <taxon>Mucoromycota</taxon>
        <taxon>Mucoromycotina</taxon>
        <taxon>Mucoromycetes</taxon>
        <taxon>Mucorales</taxon>
        <taxon>Mucorineae</taxon>
        <taxon>Mucoraceae</taxon>
        <taxon>Mucor</taxon>
    </lineage>
</organism>
<evidence type="ECO:0000313" key="2">
    <source>
        <dbReference type="Proteomes" id="UP000469890"/>
    </source>
</evidence>
<gene>
    <name evidence="1" type="ORF">FB192DRAFT_1405971</name>
</gene>
<dbReference type="EMBL" id="JAAECE010000013">
    <property type="protein sequence ID" value="KAF1796254.1"/>
    <property type="molecule type" value="Genomic_DNA"/>
</dbReference>